<dbReference type="GO" id="GO:0004497">
    <property type="term" value="F:monooxygenase activity"/>
    <property type="evidence" value="ECO:0007669"/>
    <property type="project" value="UniProtKB-KW"/>
</dbReference>
<sequence>MDGLTIVYTCLVLLVARLFSKWYFDPLRHIPAVGGPSIPLLSYFAAAKFARCPDGVLQEGYKKHHGSAFKVALPNRWLVVIAGLEAVEDIRRRPDSDLSISAGSNEQFQRELILGSDLHEIRWHVDVIKTTFTQDLPTSLPELLDELPSAVQGNIPCADEWTTLNVQSAVINMVAQVSNRAFGGLPLSRCRAYLDLAIRFTVSRMKNANVVKIMPRVLRPIAVRLLDKTRSALLEGTTYIEPIIRTRRAKMNRFGNDWRDRPNDLLQLYMEEATERRNTSDQTVAERLFLTNFASIHTSSMSLTNALQDLAAFPEHIAALRAEVEEVVTSEGWTKAAVDNMWKVDSFLRESQRLHTVARFALSRIALKDLTLIDGTFIPKGTFIAIATSPPHRDCRYYQSAEVFDPFRFSRTREETGLSAAQAFTHTSAKWLAFGHGKHACPGRFFAADELKALVAYIVVTYDIKAEDTDDASSRPATSPASGGKDTANTSGKIMVRKRKSDSAASN</sequence>
<accession>A0A5C3PY70</accession>
<reference evidence="9 10" key="1">
    <citation type="journal article" date="2019" name="Nat. Ecol. Evol.">
        <title>Megaphylogeny resolves global patterns of mushroom evolution.</title>
        <authorList>
            <person name="Varga T."/>
            <person name="Krizsan K."/>
            <person name="Foldi C."/>
            <person name="Dima B."/>
            <person name="Sanchez-Garcia M."/>
            <person name="Sanchez-Ramirez S."/>
            <person name="Szollosi G.J."/>
            <person name="Szarkandi J.G."/>
            <person name="Papp V."/>
            <person name="Albert L."/>
            <person name="Andreopoulos W."/>
            <person name="Angelini C."/>
            <person name="Antonin V."/>
            <person name="Barry K.W."/>
            <person name="Bougher N.L."/>
            <person name="Buchanan P."/>
            <person name="Buyck B."/>
            <person name="Bense V."/>
            <person name="Catcheside P."/>
            <person name="Chovatia M."/>
            <person name="Cooper J."/>
            <person name="Damon W."/>
            <person name="Desjardin D."/>
            <person name="Finy P."/>
            <person name="Geml J."/>
            <person name="Haridas S."/>
            <person name="Hughes K."/>
            <person name="Justo A."/>
            <person name="Karasinski D."/>
            <person name="Kautmanova I."/>
            <person name="Kiss B."/>
            <person name="Kocsube S."/>
            <person name="Kotiranta H."/>
            <person name="LaButti K.M."/>
            <person name="Lechner B.E."/>
            <person name="Liimatainen K."/>
            <person name="Lipzen A."/>
            <person name="Lukacs Z."/>
            <person name="Mihaltcheva S."/>
            <person name="Morgado L.N."/>
            <person name="Niskanen T."/>
            <person name="Noordeloos M.E."/>
            <person name="Ohm R.A."/>
            <person name="Ortiz-Santana B."/>
            <person name="Ovrebo C."/>
            <person name="Racz N."/>
            <person name="Riley R."/>
            <person name="Savchenko A."/>
            <person name="Shiryaev A."/>
            <person name="Soop K."/>
            <person name="Spirin V."/>
            <person name="Szebenyi C."/>
            <person name="Tomsovsky M."/>
            <person name="Tulloss R.E."/>
            <person name="Uehling J."/>
            <person name="Grigoriev I.V."/>
            <person name="Vagvolgyi C."/>
            <person name="Papp T."/>
            <person name="Martin F.M."/>
            <person name="Miettinen O."/>
            <person name="Hibbett D.S."/>
            <person name="Nagy L.G."/>
        </authorList>
    </citation>
    <scope>NUCLEOTIDE SEQUENCE [LARGE SCALE GENOMIC DNA]</scope>
    <source>
        <strain evidence="9 10">HHB13444</strain>
    </source>
</reference>
<evidence type="ECO:0000256" key="7">
    <source>
        <dbReference type="RuleBase" id="RU000461"/>
    </source>
</evidence>
<dbReference type="PANTHER" id="PTHR46206:SF7">
    <property type="entry name" value="P450, PUTATIVE (EUROFUNG)-RELATED"/>
    <property type="match status" value="1"/>
</dbReference>
<protein>
    <submittedName>
        <fullName evidence="9">Cytochrome P450</fullName>
    </submittedName>
</protein>
<dbReference type="SUPFAM" id="SSF48264">
    <property type="entry name" value="Cytochrome P450"/>
    <property type="match status" value="1"/>
</dbReference>
<dbReference type="EMBL" id="ML210992">
    <property type="protein sequence ID" value="TFK92808.1"/>
    <property type="molecule type" value="Genomic_DNA"/>
</dbReference>
<dbReference type="GO" id="GO:0005506">
    <property type="term" value="F:iron ion binding"/>
    <property type="evidence" value="ECO:0007669"/>
    <property type="project" value="InterPro"/>
</dbReference>
<organism evidence="9 10">
    <name type="scientific">Polyporus arcularius HHB13444</name>
    <dbReference type="NCBI Taxonomy" id="1314778"/>
    <lineage>
        <taxon>Eukaryota</taxon>
        <taxon>Fungi</taxon>
        <taxon>Dikarya</taxon>
        <taxon>Basidiomycota</taxon>
        <taxon>Agaricomycotina</taxon>
        <taxon>Agaricomycetes</taxon>
        <taxon>Polyporales</taxon>
        <taxon>Polyporaceae</taxon>
        <taxon>Polyporus</taxon>
    </lineage>
</organism>
<dbReference type="GO" id="GO:0020037">
    <property type="term" value="F:heme binding"/>
    <property type="evidence" value="ECO:0007669"/>
    <property type="project" value="InterPro"/>
</dbReference>
<gene>
    <name evidence="9" type="ORF">K466DRAFT_581595</name>
</gene>
<keyword evidence="6 7" id="KW-0349">Heme</keyword>
<feature type="region of interest" description="Disordered" evidence="8">
    <location>
        <begin position="468"/>
        <end position="507"/>
    </location>
</feature>
<dbReference type="InterPro" id="IPR001128">
    <property type="entry name" value="Cyt_P450"/>
</dbReference>
<dbReference type="STRING" id="1314778.A0A5C3PY70"/>
<proteinExistence type="inferred from homology"/>
<comment type="similarity">
    <text evidence="2 7">Belongs to the cytochrome P450 family.</text>
</comment>
<evidence type="ECO:0000313" key="9">
    <source>
        <dbReference type="EMBL" id="TFK92808.1"/>
    </source>
</evidence>
<feature type="compositionally biased region" description="Polar residues" evidence="8">
    <location>
        <begin position="475"/>
        <end position="492"/>
    </location>
</feature>
<evidence type="ECO:0000313" key="10">
    <source>
        <dbReference type="Proteomes" id="UP000308197"/>
    </source>
</evidence>
<keyword evidence="3 6" id="KW-0479">Metal-binding</keyword>
<keyword evidence="7" id="KW-0503">Monooxygenase</keyword>
<evidence type="ECO:0000256" key="5">
    <source>
        <dbReference type="ARBA" id="ARBA00023004"/>
    </source>
</evidence>
<evidence type="ECO:0000256" key="4">
    <source>
        <dbReference type="ARBA" id="ARBA00023002"/>
    </source>
</evidence>
<dbReference type="InterPro" id="IPR017972">
    <property type="entry name" value="Cyt_P450_CS"/>
</dbReference>
<dbReference type="InterPro" id="IPR036396">
    <property type="entry name" value="Cyt_P450_sf"/>
</dbReference>
<dbReference type="AlphaFoldDB" id="A0A5C3PY70"/>
<name>A0A5C3PY70_9APHY</name>
<evidence type="ECO:0000256" key="6">
    <source>
        <dbReference type="PIRSR" id="PIRSR602403-1"/>
    </source>
</evidence>
<keyword evidence="4 7" id="KW-0560">Oxidoreductase</keyword>
<dbReference type="GO" id="GO:0016705">
    <property type="term" value="F:oxidoreductase activity, acting on paired donors, with incorporation or reduction of molecular oxygen"/>
    <property type="evidence" value="ECO:0007669"/>
    <property type="project" value="InterPro"/>
</dbReference>
<dbReference type="Pfam" id="PF00067">
    <property type="entry name" value="p450"/>
    <property type="match status" value="1"/>
</dbReference>
<evidence type="ECO:0000256" key="1">
    <source>
        <dbReference type="ARBA" id="ARBA00001971"/>
    </source>
</evidence>
<evidence type="ECO:0000256" key="8">
    <source>
        <dbReference type="SAM" id="MobiDB-lite"/>
    </source>
</evidence>
<dbReference type="PROSITE" id="PS00086">
    <property type="entry name" value="CYTOCHROME_P450"/>
    <property type="match status" value="1"/>
</dbReference>
<evidence type="ECO:0000256" key="2">
    <source>
        <dbReference type="ARBA" id="ARBA00010617"/>
    </source>
</evidence>
<dbReference type="PANTHER" id="PTHR46206">
    <property type="entry name" value="CYTOCHROME P450"/>
    <property type="match status" value="1"/>
</dbReference>
<keyword evidence="5 6" id="KW-0408">Iron</keyword>
<dbReference type="PRINTS" id="PR00465">
    <property type="entry name" value="EP450IV"/>
</dbReference>
<dbReference type="InterPro" id="IPR002403">
    <property type="entry name" value="Cyt_P450_E_grp-IV"/>
</dbReference>
<comment type="cofactor">
    <cofactor evidence="1 6">
        <name>heme</name>
        <dbReference type="ChEBI" id="CHEBI:30413"/>
    </cofactor>
</comment>
<keyword evidence="10" id="KW-1185">Reference proteome</keyword>
<dbReference type="Proteomes" id="UP000308197">
    <property type="component" value="Unassembled WGS sequence"/>
</dbReference>
<dbReference type="CDD" id="cd11041">
    <property type="entry name" value="CYP503A1-like"/>
    <property type="match status" value="1"/>
</dbReference>
<evidence type="ECO:0000256" key="3">
    <source>
        <dbReference type="ARBA" id="ARBA00022723"/>
    </source>
</evidence>
<dbReference type="InParanoid" id="A0A5C3PY70"/>
<dbReference type="Gene3D" id="1.10.630.10">
    <property type="entry name" value="Cytochrome P450"/>
    <property type="match status" value="1"/>
</dbReference>
<feature type="binding site" description="axial binding residue" evidence="6">
    <location>
        <position position="441"/>
    </location>
    <ligand>
        <name>heme</name>
        <dbReference type="ChEBI" id="CHEBI:30413"/>
    </ligand>
    <ligandPart>
        <name>Fe</name>
        <dbReference type="ChEBI" id="CHEBI:18248"/>
    </ligandPart>
</feature>